<evidence type="ECO:0000256" key="11">
    <source>
        <dbReference type="ARBA" id="ARBA00042864"/>
    </source>
</evidence>
<reference evidence="14 15" key="1">
    <citation type="submission" date="2017-08" db="EMBL/GenBank/DDBJ databases">
        <title>Infants hospitalized years apart are colonized by the same room-sourced microbial strains.</title>
        <authorList>
            <person name="Brooks B."/>
            <person name="Olm M.R."/>
            <person name="Firek B.A."/>
            <person name="Baker R."/>
            <person name="Thomas B.C."/>
            <person name="Morowitz M.J."/>
            <person name="Banfield J.F."/>
        </authorList>
    </citation>
    <scope>NUCLEOTIDE SEQUENCE [LARGE SCALE GENOMIC DNA]</scope>
    <source>
        <strain evidence="14">S2_018_000_R2_104</strain>
    </source>
</reference>
<dbReference type="InterPro" id="IPR020560">
    <property type="entry name" value="PRibGlycinamide_synth_C-dom"/>
</dbReference>
<evidence type="ECO:0000256" key="4">
    <source>
        <dbReference type="ARBA" id="ARBA00013255"/>
    </source>
</evidence>
<evidence type="ECO:0000259" key="13">
    <source>
        <dbReference type="PROSITE" id="PS50975"/>
    </source>
</evidence>
<evidence type="ECO:0000256" key="9">
    <source>
        <dbReference type="ARBA" id="ARBA00038345"/>
    </source>
</evidence>
<dbReference type="GO" id="GO:0009113">
    <property type="term" value="P:purine nucleobase biosynthetic process"/>
    <property type="evidence" value="ECO:0007669"/>
    <property type="project" value="InterPro"/>
</dbReference>
<dbReference type="InterPro" id="IPR020559">
    <property type="entry name" value="PRibGlycinamide_synth_CS"/>
</dbReference>
<dbReference type="Gene3D" id="3.90.600.10">
    <property type="entry name" value="Phosphoribosylglycinamide synthetase, C-terminal domain"/>
    <property type="match status" value="1"/>
</dbReference>
<keyword evidence="8 12" id="KW-0067">ATP-binding</keyword>
<keyword evidence="5" id="KW-0436">Ligase</keyword>
<organism evidence="14 15">
    <name type="scientific">Micavibrio aeruginosavorus</name>
    <dbReference type="NCBI Taxonomy" id="349221"/>
    <lineage>
        <taxon>Bacteria</taxon>
        <taxon>Pseudomonadati</taxon>
        <taxon>Bdellovibrionota</taxon>
        <taxon>Bdellovibrionia</taxon>
        <taxon>Bdellovibrionales</taxon>
        <taxon>Pseudobdellovibrionaceae</taxon>
        <taxon>Micavibrio</taxon>
    </lineage>
</organism>
<accession>A0A2W4Z9A9</accession>
<evidence type="ECO:0000313" key="14">
    <source>
        <dbReference type="EMBL" id="PZO78316.1"/>
    </source>
</evidence>
<name>A0A2W4Z9A9_9BACT</name>
<proteinExistence type="inferred from homology"/>
<comment type="pathway">
    <text evidence="3">Purine metabolism; IMP biosynthesis via de novo pathway; N(1)-(5-phospho-D-ribosyl)glycinamide from 5-phospho-alpha-D-ribose 1-diphosphate: step 2/2.</text>
</comment>
<dbReference type="AlphaFoldDB" id="A0A2W4Z9A9"/>
<comment type="cofactor">
    <cofactor evidence="1">
        <name>Mn(2+)</name>
        <dbReference type="ChEBI" id="CHEBI:29035"/>
    </cofactor>
</comment>
<dbReference type="SMART" id="SM01210">
    <property type="entry name" value="GARS_C"/>
    <property type="match status" value="1"/>
</dbReference>
<dbReference type="PROSITE" id="PS00184">
    <property type="entry name" value="GARS"/>
    <property type="match status" value="1"/>
</dbReference>
<dbReference type="InterPro" id="IPR037123">
    <property type="entry name" value="PRibGlycinamide_synth_C_sf"/>
</dbReference>
<evidence type="ECO:0000256" key="10">
    <source>
        <dbReference type="ARBA" id="ARBA00042242"/>
    </source>
</evidence>
<dbReference type="GO" id="GO:0004637">
    <property type="term" value="F:phosphoribosylamine-glycine ligase activity"/>
    <property type="evidence" value="ECO:0007669"/>
    <property type="project" value="UniProtKB-EC"/>
</dbReference>
<dbReference type="InterPro" id="IPR011054">
    <property type="entry name" value="Rudment_hybrid_motif"/>
</dbReference>
<comment type="cofactor">
    <cofactor evidence="2">
        <name>Mg(2+)</name>
        <dbReference type="ChEBI" id="CHEBI:18420"/>
    </cofactor>
</comment>
<dbReference type="PANTHER" id="PTHR43472">
    <property type="entry name" value="PHOSPHORIBOSYLAMINE--GLYCINE LIGASE"/>
    <property type="match status" value="1"/>
</dbReference>
<evidence type="ECO:0000313" key="15">
    <source>
        <dbReference type="Proteomes" id="UP000249557"/>
    </source>
</evidence>
<evidence type="ECO:0000256" key="6">
    <source>
        <dbReference type="ARBA" id="ARBA00022741"/>
    </source>
</evidence>
<dbReference type="Proteomes" id="UP000249557">
    <property type="component" value="Unassembled WGS sequence"/>
</dbReference>
<dbReference type="Gene3D" id="3.30.470.20">
    <property type="entry name" value="ATP-grasp fold, B domain"/>
    <property type="match status" value="1"/>
</dbReference>
<keyword evidence="7" id="KW-0658">Purine biosynthesis</keyword>
<evidence type="ECO:0000256" key="7">
    <source>
        <dbReference type="ARBA" id="ARBA00022755"/>
    </source>
</evidence>
<dbReference type="GO" id="GO:0046872">
    <property type="term" value="F:metal ion binding"/>
    <property type="evidence" value="ECO:0007669"/>
    <property type="project" value="InterPro"/>
</dbReference>
<dbReference type="PROSITE" id="PS50975">
    <property type="entry name" value="ATP_GRASP"/>
    <property type="match status" value="1"/>
</dbReference>
<comment type="similarity">
    <text evidence="9">Belongs to the GARS family.</text>
</comment>
<dbReference type="EC" id="6.3.4.13" evidence="4"/>
<dbReference type="UniPathway" id="UPA00074">
    <property type="reaction ID" value="UER00125"/>
</dbReference>
<dbReference type="SUPFAM" id="SSF51246">
    <property type="entry name" value="Rudiment single hybrid motif"/>
    <property type="match status" value="1"/>
</dbReference>
<evidence type="ECO:0000256" key="8">
    <source>
        <dbReference type="ARBA" id="ARBA00022840"/>
    </source>
</evidence>
<sequence length="163" mass="17646">MQKIGSPFKGILYAGIMLTDGGPKLIEYNVRFGDPECQAMLMRMDTDLLPILIAAREGKLSQFDLSWDQKSTVCIVMAADGYPESPKKGTAISGLSEAGATDPDVKIFHAATQMEGKRLVANGGRVLNIVAHAPTIAEARSKAYAVVDKINWPEGFYRLDIGT</sequence>
<dbReference type="GO" id="GO:0005524">
    <property type="term" value="F:ATP binding"/>
    <property type="evidence" value="ECO:0007669"/>
    <property type="project" value="UniProtKB-UniRule"/>
</dbReference>
<comment type="caution">
    <text evidence="14">The sequence shown here is derived from an EMBL/GenBank/DDBJ whole genome shotgun (WGS) entry which is preliminary data.</text>
</comment>
<dbReference type="InterPro" id="IPR020561">
    <property type="entry name" value="PRibGlycinamid_synth_ATP-grasp"/>
</dbReference>
<dbReference type="PANTHER" id="PTHR43472:SF1">
    <property type="entry name" value="PHOSPHORIBOSYLAMINE--GLYCINE LIGASE, CHLOROPLASTIC"/>
    <property type="match status" value="1"/>
</dbReference>
<keyword evidence="6 12" id="KW-0547">Nucleotide-binding</keyword>
<evidence type="ECO:0000256" key="2">
    <source>
        <dbReference type="ARBA" id="ARBA00001946"/>
    </source>
</evidence>
<dbReference type="Pfam" id="PF02843">
    <property type="entry name" value="GARS_C"/>
    <property type="match status" value="1"/>
</dbReference>
<dbReference type="EMBL" id="QFNK01000391">
    <property type="protein sequence ID" value="PZO78316.1"/>
    <property type="molecule type" value="Genomic_DNA"/>
</dbReference>
<dbReference type="InterPro" id="IPR011761">
    <property type="entry name" value="ATP-grasp"/>
</dbReference>
<dbReference type="InterPro" id="IPR000115">
    <property type="entry name" value="PRibGlycinamide_synth"/>
</dbReference>
<evidence type="ECO:0000256" key="12">
    <source>
        <dbReference type="PROSITE-ProRule" id="PRU00409"/>
    </source>
</evidence>
<evidence type="ECO:0000256" key="1">
    <source>
        <dbReference type="ARBA" id="ARBA00001936"/>
    </source>
</evidence>
<dbReference type="GO" id="GO:0006189">
    <property type="term" value="P:'de novo' IMP biosynthetic process"/>
    <property type="evidence" value="ECO:0007669"/>
    <property type="project" value="UniProtKB-UniPathway"/>
</dbReference>
<dbReference type="Pfam" id="PF01071">
    <property type="entry name" value="GARS_A"/>
    <property type="match status" value="1"/>
</dbReference>
<evidence type="ECO:0000256" key="5">
    <source>
        <dbReference type="ARBA" id="ARBA00022598"/>
    </source>
</evidence>
<feature type="domain" description="ATP-grasp" evidence="13">
    <location>
        <begin position="4"/>
        <end position="57"/>
    </location>
</feature>
<dbReference type="SUPFAM" id="SSF56059">
    <property type="entry name" value="Glutathione synthetase ATP-binding domain-like"/>
    <property type="match status" value="1"/>
</dbReference>
<gene>
    <name evidence="14" type="ORF">DI626_12015</name>
</gene>
<protein>
    <recommendedName>
        <fullName evidence="4">phosphoribosylamine--glycine ligase</fullName>
        <ecNumber evidence="4">6.3.4.13</ecNumber>
    </recommendedName>
    <alternativeName>
        <fullName evidence="10">Glycinamide ribonucleotide synthetase</fullName>
    </alternativeName>
    <alternativeName>
        <fullName evidence="11">Phosphoribosylglycinamide synthetase</fullName>
    </alternativeName>
</protein>
<evidence type="ECO:0000256" key="3">
    <source>
        <dbReference type="ARBA" id="ARBA00005174"/>
    </source>
</evidence>